<sequence length="29" mass="3506">MESDIRLEEKTFYKQAIQNAVYDKQLEKS</sequence>
<comment type="caution">
    <text evidence="1">The sequence shown here is derived from an EMBL/GenBank/DDBJ whole genome shotgun (WGS) entry which is preliminary data.</text>
</comment>
<dbReference type="AlphaFoldDB" id="A0A9C7LA76"/>
<keyword evidence="2" id="KW-1185">Reference proteome</keyword>
<accession>A0A9C7LA76</accession>
<reference evidence="1" key="1">
    <citation type="submission" date="2021-10" db="EMBL/GenBank/DDBJ databases">
        <authorList>
            <person name="Criscuolo A."/>
        </authorList>
    </citation>
    <scope>NUCLEOTIDE SEQUENCE</scope>
    <source>
        <strain evidence="1">CIP111885</strain>
    </source>
</reference>
<name>A0A9C7LA76_9BACI</name>
<evidence type="ECO:0000313" key="1">
    <source>
        <dbReference type="EMBL" id="CAG9607155.1"/>
    </source>
</evidence>
<dbReference type="Proteomes" id="UP000789845">
    <property type="component" value="Unassembled WGS sequence"/>
</dbReference>
<protein>
    <submittedName>
        <fullName evidence="1">Uncharacterized protein</fullName>
    </submittedName>
</protein>
<evidence type="ECO:0000313" key="2">
    <source>
        <dbReference type="Proteomes" id="UP000789845"/>
    </source>
</evidence>
<organism evidence="1 2">
    <name type="scientific">Pseudoneobacillus rhizosphaerae</name>
    <dbReference type="NCBI Taxonomy" id="2880968"/>
    <lineage>
        <taxon>Bacteria</taxon>
        <taxon>Bacillati</taxon>
        <taxon>Bacillota</taxon>
        <taxon>Bacilli</taxon>
        <taxon>Bacillales</taxon>
        <taxon>Bacillaceae</taxon>
        <taxon>Pseudoneobacillus</taxon>
    </lineage>
</organism>
<dbReference type="EMBL" id="CAKJTG010000004">
    <property type="protein sequence ID" value="CAG9607155.1"/>
    <property type="molecule type" value="Genomic_DNA"/>
</dbReference>
<proteinExistence type="predicted"/>
<gene>
    <name evidence="1" type="ORF">NEOCIP111885_00845</name>
</gene>